<dbReference type="GO" id="GO:0016491">
    <property type="term" value="F:oxidoreductase activity"/>
    <property type="evidence" value="ECO:0007669"/>
    <property type="project" value="UniProtKB-KW"/>
</dbReference>
<dbReference type="PROSITE" id="PS51669">
    <property type="entry name" value="4FE4S_MOW_BIS_MGD"/>
    <property type="match status" value="1"/>
</dbReference>
<organism evidence="10 11">
    <name type="scientific">Desulfoprunum benzoelyticum</name>
    <dbReference type="NCBI Taxonomy" id="1506996"/>
    <lineage>
        <taxon>Bacteria</taxon>
        <taxon>Pseudomonadati</taxon>
        <taxon>Thermodesulfobacteriota</taxon>
        <taxon>Desulfobulbia</taxon>
        <taxon>Desulfobulbales</taxon>
        <taxon>Desulfobulbaceae</taxon>
        <taxon>Desulfoprunum</taxon>
    </lineage>
</organism>
<gene>
    <name evidence="10" type="ORF">HNQ81_001703</name>
</gene>
<evidence type="ECO:0000256" key="5">
    <source>
        <dbReference type="ARBA" id="ARBA00022729"/>
    </source>
</evidence>
<evidence type="ECO:0000256" key="7">
    <source>
        <dbReference type="ARBA" id="ARBA00023004"/>
    </source>
</evidence>
<dbReference type="Pfam" id="PF00384">
    <property type="entry name" value="Molybdopterin"/>
    <property type="match status" value="1"/>
</dbReference>
<evidence type="ECO:0000256" key="2">
    <source>
        <dbReference type="ARBA" id="ARBA00022485"/>
    </source>
</evidence>
<dbReference type="Gene3D" id="3.40.228.10">
    <property type="entry name" value="Dimethylsulfoxide Reductase, domain 2"/>
    <property type="match status" value="1"/>
</dbReference>
<dbReference type="InterPro" id="IPR006656">
    <property type="entry name" value="Mopterin_OxRdtase"/>
</dbReference>
<reference evidence="10 11" key="1">
    <citation type="submission" date="2020-08" db="EMBL/GenBank/DDBJ databases">
        <title>Genomic Encyclopedia of Type Strains, Phase IV (KMG-IV): sequencing the most valuable type-strain genomes for metagenomic binning, comparative biology and taxonomic classification.</title>
        <authorList>
            <person name="Goeker M."/>
        </authorList>
    </citation>
    <scope>NUCLEOTIDE SEQUENCE [LARGE SCALE GENOMIC DNA]</scope>
    <source>
        <strain evidence="10 11">DSM 28570</strain>
    </source>
</reference>
<comment type="caution">
    <text evidence="10">The sequence shown here is derived from an EMBL/GenBank/DDBJ whole genome shotgun (WGS) entry which is preliminary data.</text>
</comment>
<dbReference type="GO" id="GO:0043546">
    <property type="term" value="F:molybdopterin cofactor binding"/>
    <property type="evidence" value="ECO:0007669"/>
    <property type="project" value="InterPro"/>
</dbReference>
<dbReference type="InterPro" id="IPR050612">
    <property type="entry name" value="Prok_Mopterin_Oxidored"/>
</dbReference>
<evidence type="ECO:0000256" key="6">
    <source>
        <dbReference type="ARBA" id="ARBA00023002"/>
    </source>
</evidence>
<dbReference type="Pfam" id="PF01568">
    <property type="entry name" value="Molydop_binding"/>
    <property type="match status" value="1"/>
</dbReference>
<keyword evidence="6" id="KW-0560">Oxidoreductase</keyword>
<dbReference type="InterPro" id="IPR027467">
    <property type="entry name" value="MopterinOxRdtase_cofactor_BS"/>
</dbReference>
<dbReference type="PANTHER" id="PTHR43742">
    <property type="entry name" value="TRIMETHYLAMINE-N-OXIDE REDUCTASE"/>
    <property type="match status" value="1"/>
</dbReference>
<evidence type="ECO:0000313" key="11">
    <source>
        <dbReference type="Proteomes" id="UP000539642"/>
    </source>
</evidence>
<feature type="domain" description="4Fe-4S Mo/W bis-MGD-type" evidence="9">
    <location>
        <begin position="3"/>
        <end position="59"/>
    </location>
</feature>
<dbReference type="Proteomes" id="UP000539642">
    <property type="component" value="Unassembled WGS sequence"/>
</dbReference>
<dbReference type="CDD" id="cd02755">
    <property type="entry name" value="MopB_Thiosulfate-R-like"/>
    <property type="match status" value="1"/>
</dbReference>
<dbReference type="AlphaFoldDB" id="A0A840UQA8"/>
<accession>A0A840UQA8</accession>
<dbReference type="RefSeq" id="WP_183350269.1">
    <property type="nucleotide sequence ID" value="NZ_JACHEO010000008.1"/>
</dbReference>
<evidence type="ECO:0000313" key="10">
    <source>
        <dbReference type="EMBL" id="MBB5347972.1"/>
    </source>
</evidence>
<evidence type="ECO:0000256" key="8">
    <source>
        <dbReference type="ARBA" id="ARBA00023014"/>
    </source>
</evidence>
<keyword evidence="2" id="KW-0004">4Fe-4S</keyword>
<sequence>MVAKSVFSVCGMCTVRCPIQVTVEDGQVTFLQGNPHVPAMKGAVCPRGAAGNALITDPERPQTPMIRVGARGEGKWRKVSWDEAFDYVADKLQEIKDKYGAKGIALTDRGGPFRDMHRAFLRGLGSPNYCNHDSSCARNVQHASLSITGMGRKSVAYDFKNAKHVVLQLRNIFEAINVQEVNNLMDAMENGCKLTVIDIRATVTASKATRYFQVRPGSDYAFNLAVIHELMKKRLYDEKYASRYIEGLRDLEDFIEPYSPEWAQGETGIAPAELRAFVRELVAAKGAVIWHPGWMAARYQDSFYVCRTAYIVNALLGSIGAKGGMPLVSKPGDVGRADLKAFVDLYPKPADKRADGLGWRYTHFEEGPGLAHLMYEAIGSGDPYPVKAYIAYRHDPLMGFPDPDSLKKKFDNLDLLVAVTFSWSDTAWYSDVVLPLSPYLERESVIATKNALKPQFFVRHRAIEPRYDSKADWEIVGGLAKRLGLPELVFDSAEDVWNFQLQGTGVAIADFNATGMVNLADKPIYRDMDRLKFKTPSGKLEIVSAKLEKAGLQSLKPFEAPETPPEGMFRLTFGRCALHTQGHTVNNPLLFEQMSINPLWINSKAAAKLGISDGDTVVVSQRDYSETTVAKVTDLIHPEAVFIIHGFGHKIPIESRAFGRGLADQNFMRGGLDKWDRAGGAIAYQEHFVSVRKA</sequence>
<dbReference type="InterPro" id="IPR006657">
    <property type="entry name" value="MoPterin_dinucl-bd_dom"/>
</dbReference>
<evidence type="ECO:0000256" key="3">
    <source>
        <dbReference type="ARBA" id="ARBA00022505"/>
    </source>
</evidence>
<dbReference type="PANTHER" id="PTHR43742:SF9">
    <property type="entry name" value="TETRATHIONATE REDUCTASE SUBUNIT A"/>
    <property type="match status" value="1"/>
</dbReference>
<evidence type="ECO:0000256" key="4">
    <source>
        <dbReference type="ARBA" id="ARBA00022723"/>
    </source>
</evidence>
<keyword evidence="4" id="KW-0479">Metal-binding</keyword>
<dbReference type="PROSITE" id="PS00551">
    <property type="entry name" value="MOLYBDOPTERIN_PROK_1"/>
    <property type="match status" value="1"/>
</dbReference>
<proteinExistence type="inferred from homology"/>
<dbReference type="InterPro" id="IPR006963">
    <property type="entry name" value="Mopterin_OxRdtase_4Fe-4S_dom"/>
</dbReference>
<dbReference type="GO" id="GO:0046872">
    <property type="term" value="F:metal ion binding"/>
    <property type="evidence" value="ECO:0007669"/>
    <property type="project" value="UniProtKB-KW"/>
</dbReference>
<dbReference type="EMBL" id="JACHEO010000008">
    <property type="protein sequence ID" value="MBB5347972.1"/>
    <property type="molecule type" value="Genomic_DNA"/>
</dbReference>
<dbReference type="GO" id="GO:0051539">
    <property type="term" value="F:4 iron, 4 sulfur cluster binding"/>
    <property type="evidence" value="ECO:0007669"/>
    <property type="project" value="UniProtKB-KW"/>
</dbReference>
<protein>
    <submittedName>
        <fullName evidence="10">Thiosulfate reductase/polysulfide reductase chain A</fullName>
    </submittedName>
</protein>
<dbReference type="CDD" id="cd02778">
    <property type="entry name" value="MopB_CT_Thiosulfate-R-like"/>
    <property type="match status" value="1"/>
</dbReference>
<dbReference type="Pfam" id="PF04879">
    <property type="entry name" value="Molybdop_Fe4S4"/>
    <property type="match status" value="1"/>
</dbReference>
<dbReference type="InterPro" id="IPR009010">
    <property type="entry name" value="Asp_de-COase-like_dom_sf"/>
</dbReference>
<keyword evidence="5" id="KW-0732">Signal</keyword>
<keyword evidence="7" id="KW-0408">Iron</keyword>
<comment type="similarity">
    <text evidence="1">Belongs to the prokaryotic molybdopterin-containing oxidoreductase family.</text>
</comment>
<keyword evidence="8" id="KW-0411">Iron-sulfur</keyword>
<dbReference type="SUPFAM" id="SSF50692">
    <property type="entry name" value="ADC-like"/>
    <property type="match status" value="1"/>
</dbReference>
<keyword evidence="11" id="KW-1185">Reference proteome</keyword>
<evidence type="ECO:0000256" key="1">
    <source>
        <dbReference type="ARBA" id="ARBA00010312"/>
    </source>
</evidence>
<dbReference type="Gene3D" id="2.20.25.90">
    <property type="entry name" value="ADC-like domains"/>
    <property type="match status" value="1"/>
</dbReference>
<dbReference type="Gene3D" id="3.30.2070.10">
    <property type="entry name" value="Formate dehydrogenase/DMSO reductase"/>
    <property type="match status" value="1"/>
</dbReference>
<evidence type="ECO:0000259" key="9">
    <source>
        <dbReference type="PROSITE" id="PS51669"/>
    </source>
</evidence>
<dbReference type="SMART" id="SM00926">
    <property type="entry name" value="Molybdop_Fe4S4"/>
    <property type="match status" value="1"/>
</dbReference>
<dbReference type="SUPFAM" id="SSF53706">
    <property type="entry name" value="Formate dehydrogenase/DMSO reductase, domains 1-3"/>
    <property type="match status" value="1"/>
</dbReference>
<name>A0A840UQA8_9BACT</name>
<dbReference type="Gene3D" id="2.40.40.20">
    <property type="match status" value="1"/>
</dbReference>
<keyword evidence="3" id="KW-0500">Molybdenum</keyword>
<dbReference type="Gene3D" id="3.40.50.740">
    <property type="match status" value="1"/>
</dbReference>